<dbReference type="GO" id="GO:0005789">
    <property type="term" value="C:endoplasmic reticulum membrane"/>
    <property type="evidence" value="ECO:0007669"/>
    <property type="project" value="UniProtKB-SubCell"/>
</dbReference>
<keyword evidence="8" id="KW-0812">Transmembrane</keyword>
<dbReference type="InterPro" id="IPR016047">
    <property type="entry name" value="M23ase_b-sheet_dom"/>
</dbReference>
<keyword evidence="18" id="KW-1185">Reference proteome</keyword>
<organism evidence="17 18">
    <name type="scientific">Effrenium voratum</name>
    <dbReference type="NCBI Taxonomy" id="2562239"/>
    <lineage>
        <taxon>Eukaryota</taxon>
        <taxon>Sar</taxon>
        <taxon>Alveolata</taxon>
        <taxon>Dinophyceae</taxon>
        <taxon>Suessiales</taxon>
        <taxon>Symbiodiniaceae</taxon>
        <taxon>Effrenium</taxon>
    </lineage>
</organism>
<evidence type="ECO:0000256" key="11">
    <source>
        <dbReference type="ARBA" id="ARBA00022989"/>
    </source>
</evidence>
<evidence type="ECO:0000256" key="3">
    <source>
        <dbReference type="ARBA" id="ARBA00005189"/>
    </source>
</evidence>
<evidence type="ECO:0000256" key="5">
    <source>
        <dbReference type="ARBA" id="ARBA00013244"/>
    </source>
</evidence>
<comment type="subcellular location">
    <subcellularLocation>
        <location evidence="1">Endoplasmic reticulum membrane</location>
        <topology evidence="1">Multi-pass membrane protein</topology>
    </subcellularLocation>
</comment>
<keyword evidence="13" id="KW-0472">Membrane</keyword>
<evidence type="ECO:0000313" key="18">
    <source>
        <dbReference type="Proteomes" id="UP001178507"/>
    </source>
</evidence>
<feature type="signal peptide" evidence="15">
    <location>
        <begin position="1"/>
        <end position="18"/>
    </location>
</feature>
<dbReference type="SUPFAM" id="SSF51261">
    <property type="entry name" value="Duplicated hybrid motif"/>
    <property type="match status" value="1"/>
</dbReference>
<evidence type="ECO:0000256" key="6">
    <source>
        <dbReference type="ARBA" id="ARBA00022516"/>
    </source>
</evidence>
<evidence type="ECO:0000256" key="12">
    <source>
        <dbReference type="ARBA" id="ARBA00023098"/>
    </source>
</evidence>
<gene>
    <name evidence="17" type="ORF">EVOR1521_LOCUS5483</name>
</gene>
<dbReference type="PANTHER" id="PTHR12317">
    <property type="entry name" value="DIACYLGLYCEROL O-ACYLTRANSFERASE"/>
    <property type="match status" value="1"/>
</dbReference>
<dbReference type="EC" id="2.3.1.20" evidence="5"/>
<keyword evidence="15" id="KW-0732">Signal</keyword>
<dbReference type="EMBL" id="CAUJNA010000391">
    <property type="protein sequence ID" value="CAJ1376408.1"/>
    <property type="molecule type" value="Genomic_DNA"/>
</dbReference>
<comment type="pathway">
    <text evidence="3">Lipid metabolism.</text>
</comment>
<evidence type="ECO:0000256" key="14">
    <source>
        <dbReference type="ARBA" id="ARBA00023315"/>
    </source>
</evidence>
<evidence type="ECO:0000259" key="16">
    <source>
        <dbReference type="Pfam" id="PF01551"/>
    </source>
</evidence>
<name>A0AA36MQK5_9DINO</name>
<dbReference type="Pfam" id="PF01551">
    <property type="entry name" value="Peptidase_M23"/>
    <property type="match status" value="1"/>
</dbReference>
<reference evidence="17" key="1">
    <citation type="submission" date="2023-08" db="EMBL/GenBank/DDBJ databases">
        <authorList>
            <person name="Chen Y."/>
            <person name="Shah S."/>
            <person name="Dougan E. K."/>
            <person name="Thang M."/>
            <person name="Chan C."/>
        </authorList>
    </citation>
    <scope>NUCLEOTIDE SEQUENCE</scope>
</reference>
<keyword evidence="14" id="KW-0012">Acyltransferase</keyword>
<dbReference type="PANTHER" id="PTHR12317:SF0">
    <property type="entry name" value="ACYLTRANSFERASE"/>
    <property type="match status" value="1"/>
</dbReference>
<evidence type="ECO:0000256" key="2">
    <source>
        <dbReference type="ARBA" id="ARBA00004771"/>
    </source>
</evidence>
<dbReference type="InterPro" id="IPR007130">
    <property type="entry name" value="DAGAT"/>
</dbReference>
<dbReference type="GO" id="GO:0004144">
    <property type="term" value="F:diacylglycerol O-acyltransferase activity"/>
    <property type="evidence" value="ECO:0007669"/>
    <property type="project" value="UniProtKB-EC"/>
</dbReference>
<keyword evidence="10" id="KW-0256">Endoplasmic reticulum</keyword>
<evidence type="ECO:0000256" key="4">
    <source>
        <dbReference type="ARBA" id="ARBA00005420"/>
    </source>
</evidence>
<proteinExistence type="inferred from homology"/>
<dbReference type="CDD" id="cd12797">
    <property type="entry name" value="M23_peptidase"/>
    <property type="match status" value="1"/>
</dbReference>
<evidence type="ECO:0000313" key="17">
    <source>
        <dbReference type="EMBL" id="CAJ1376408.1"/>
    </source>
</evidence>
<evidence type="ECO:0000256" key="8">
    <source>
        <dbReference type="ARBA" id="ARBA00022692"/>
    </source>
</evidence>
<protein>
    <recommendedName>
        <fullName evidence="5">diacylglycerol O-acyltransferase</fullName>
        <ecNumber evidence="5">2.3.1.20</ecNumber>
    </recommendedName>
</protein>
<dbReference type="GO" id="GO:0019432">
    <property type="term" value="P:triglyceride biosynthetic process"/>
    <property type="evidence" value="ECO:0007669"/>
    <property type="project" value="TreeGrafter"/>
</dbReference>
<evidence type="ECO:0000256" key="13">
    <source>
        <dbReference type="ARBA" id="ARBA00023136"/>
    </source>
</evidence>
<accession>A0AA36MQK5</accession>
<evidence type="ECO:0000256" key="7">
    <source>
        <dbReference type="ARBA" id="ARBA00022679"/>
    </source>
</evidence>
<keyword evidence="7" id="KW-0808">Transferase</keyword>
<keyword evidence="6" id="KW-0444">Lipid biosynthesis</keyword>
<dbReference type="AlphaFoldDB" id="A0AA36MQK5"/>
<comment type="pathway">
    <text evidence="2">Glycerolipid metabolism; triacylglycerol biosynthesis.</text>
</comment>
<dbReference type="GO" id="GO:0006071">
    <property type="term" value="P:glycerol metabolic process"/>
    <property type="evidence" value="ECO:0007669"/>
    <property type="project" value="UniProtKB-KW"/>
</dbReference>
<keyword evidence="9" id="KW-0319">Glycerol metabolism</keyword>
<evidence type="ECO:0000256" key="15">
    <source>
        <dbReference type="SAM" id="SignalP"/>
    </source>
</evidence>
<comment type="similarity">
    <text evidence="4">Belongs to the diacylglycerol acyltransferase family.</text>
</comment>
<feature type="domain" description="M23ase beta-sheet core" evidence="16">
    <location>
        <begin position="75"/>
        <end position="175"/>
    </location>
</feature>
<dbReference type="InterPro" id="IPR011055">
    <property type="entry name" value="Dup_hybrid_motif"/>
</dbReference>
<dbReference type="Pfam" id="PF03982">
    <property type="entry name" value="DAGAT"/>
    <property type="match status" value="1"/>
</dbReference>
<dbReference type="Gene3D" id="2.70.70.10">
    <property type="entry name" value="Glucose Permease (Domain IIA)"/>
    <property type="match status" value="1"/>
</dbReference>
<sequence>MCARLALVSLALSRNADAEPPQSEVLGLLTTTAVPHTPEVPSFHNASWGSPVPNPLAISSPFGPRWKMADARYDFHRGIDYFDAEDTELYAIADGVVFDQRTFYAGGTTTIVEHPLWNPTGAMFHDRVINKVFVYYHHMNNQSTTVGQAVQKGQVIGTMGQTGTTTFTHLHFTTRLVGYCTLQYQVENNREPSESSECATGFDPAVHPYLFVGAEARSGPRELHQVAPKNASFGFAVRYKATRGRLDLDVVETNFGKVSFNTREGVWGKDTLEGLDDLDNLSSWMAFNPGIFQSTTEEEIYYEMHFYQASWYLNYSDNLSEHAAEGHWAEDKQYVMSWHPHGAFAIAGLYFVSHYWARDFPGERRGKQFVSVAPLLLRVPFLAEYLLLCHARFQDRKTFQKLLGQGATVAVQPGGIYEQVATDENKEQLFFPANLGFIRLAIQHGVPLLPVYCFGENQLFRTAKWVKSINSFFYKHFKIGNLIILGLGGIPASPLLPNPLLMPVPGRRLHIQFGKPVEVGPKEAEPSQERVEEVFVRYSAALQEIFKECAPKYLPKEVAERGLEITLRGKS</sequence>
<keyword evidence="12" id="KW-0443">Lipid metabolism</keyword>
<evidence type="ECO:0000256" key="9">
    <source>
        <dbReference type="ARBA" id="ARBA00022798"/>
    </source>
</evidence>
<dbReference type="Proteomes" id="UP001178507">
    <property type="component" value="Unassembled WGS sequence"/>
</dbReference>
<evidence type="ECO:0000256" key="1">
    <source>
        <dbReference type="ARBA" id="ARBA00004477"/>
    </source>
</evidence>
<keyword evidence="11" id="KW-1133">Transmembrane helix</keyword>
<feature type="chain" id="PRO_5041295057" description="diacylglycerol O-acyltransferase" evidence="15">
    <location>
        <begin position="19"/>
        <end position="571"/>
    </location>
</feature>
<comment type="caution">
    <text evidence="17">The sequence shown here is derived from an EMBL/GenBank/DDBJ whole genome shotgun (WGS) entry which is preliminary data.</text>
</comment>
<evidence type="ECO:0000256" key="10">
    <source>
        <dbReference type="ARBA" id="ARBA00022824"/>
    </source>
</evidence>